<evidence type="ECO:0000256" key="1">
    <source>
        <dbReference type="SAM" id="MobiDB-lite"/>
    </source>
</evidence>
<reference evidence="2" key="1">
    <citation type="submission" date="2020-08" db="EMBL/GenBank/DDBJ databases">
        <title>Multicomponent nature underlies the extraordinary mechanical properties of spider dragline silk.</title>
        <authorList>
            <person name="Kono N."/>
            <person name="Nakamura H."/>
            <person name="Mori M."/>
            <person name="Yoshida Y."/>
            <person name="Ohtoshi R."/>
            <person name="Malay A.D."/>
            <person name="Moran D.A.P."/>
            <person name="Tomita M."/>
            <person name="Numata K."/>
            <person name="Arakawa K."/>
        </authorList>
    </citation>
    <scope>NUCLEOTIDE SEQUENCE</scope>
</reference>
<feature type="region of interest" description="Disordered" evidence="1">
    <location>
        <begin position="52"/>
        <end position="76"/>
    </location>
</feature>
<keyword evidence="3" id="KW-1185">Reference proteome</keyword>
<feature type="non-terminal residue" evidence="2">
    <location>
        <position position="76"/>
    </location>
</feature>
<gene>
    <name evidence="2" type="primary">AVEN_141180_2</name>
    <name evidence="2" type="ORF">NPIL_178471</name>
</gene>
<evidence type="ECO:0000313" key="3">
    <source>
        <dbReference type="Proteomes" id="UP000887013"/>
    </source>
</evidence>
<dbReference type="OrthoDB" id="6437936at2759"/>
<organism evidence="2 3">
    <name type="scientific">Nephila pilipes</name>
    <name type="common">Giant wood spider</name>
    <name type="synonym">Nephila maculata</name>
    <dbReference type="NCBI Taxonomy" id="299642"/>
    <lineage>
        <taxon>Eukaryota</taxon>
        <taxon>Metazoa</taxon>
        <taxon>Ecdysozoa</taxon>
        <taxon>Arthropoda</taxon>
        <taxon>Chelicerata</taxon>
        <taxon>Arachnida</taxon>
        <taxon>Araneae</taxon>
        <taxon>Araneomorphae</taxon>
        <taxon>Entelegynae</taxon>
        <taxon>Araneoidea</taxon>
        <taxon>Nephilidae</taxon>
        <taxon>Nephila</taxon>
    </lineage>
</organism>
<protein>
    <submittedName>
        <fullName evidence="2">Uncharacterized protein</fullName>
    </submittedName>
</protein>
<proteinExistence type="predicted"/>
<feature type="compositionally biased region" description="Pro residues" evidence="1">
    <location>
        <begin position="55"/>
        <end position="76"/>
    </location>
</feature>
<dbReference type="EMBL" id="BMAW01090646">
    <property type="protein sequence ID" value="GFS45912.1"/>
    <property type="molecule type" value="Genomic_DNA"/>
</dbReference>
<accession>A0A8X6KFS2</accession>
<evidence type="ECO:0000313" key="2">
    <source>
        <dbReference type="EMBL" id="GFS45912.1"/>
    </source>
</evidence>
<name>A0A8X6KFS2_NEPPI</name>
<sequence>MSQNVNTTANSYCAPDSRTFFMNNLEGHTDYRPFRTFQDYETALICVERSRMLSPLPPSPPKRMLSPLPPSPPPKR</sequence>
<dbReference type="AlphaFoldDB" id="A0A8X6KFS2"/>
<comment type="caution">
    <text evidence="2">The sequence shown here is derived from an EMBL/GenBank/DDBJ whole genome shotgun (WGS) entry which is preliminary data.</text>
</comment>
<dbReference type="Proteomes" id="UP000887013">
    <property type="component" value="Unassembled WGS sequence"/>
</dbReference>